<evidence type="ECO:0000256" key="1">
    <source>
        <dbReference type="ARBA" id="ARBA00022670"/>
    </source>
</evidence>
<feature type="domain" description="Peptidase M48" evidence="8">
    <location>
        <begin position="90"/>
        <end position="259"/>
    </location>
</feature>
<evidence type="ECO:0000256" key="4">
    <source>
        <dbReference type="ARBA" id="ARBA00022833"/>
    </source>
</evidence>
<comment type="similarity">
    <text evidence="6">Belongs to the peptidase M48 family.</text>
</comment>
<protein>
    <submittedName>
        <fullName evidence="9">M48 family metalloprotease</fullName>
    </submittedName>
</protein>
<evidence type="ECO:0000256" key="6">
    <source>
        <dbReference type="RuleBase" id="RU003983"/>
    </source>
</evidence>
<keyword evidence="1 6" id="KW-0645">Protease</keyword>
<dbReference type="GO" id="GO:0004222">
    <property type="term" value="F:metalloendopeptidase activity"/>
    <property type="evidence" value="ECO:0007669"/>
    <property type="project" value="InterPro"/>
</dbReference>
<evidence type="ECO:0000256" key="5">
    <source>
        <dbReference type="ARBA" id="ARBA00023049"/>
    </source>
</evidence>
<dbReference type="RefSeq" id="WP_146296455.1">
    <property type="nucleotide sequence ID" value="NZ_CP042326.1"/>
</dbReference>
<organism evidence="9 10">
    <name type="scientific">Euhalothece natronophila Z-M001</name>
    <dbReference type="NCBI Taxonomy" id="522448"/>
    <lineage>
        <taxon>Bacteria</taxon>
        <taxon>Bacillati</taxon>
        <taxon>Cyanobacteriota</taxon>
        <taxon>Cyanophyceae</taxon>
        <taxon>Oscillatoriophycideae</taxon>
        <taxon>Chroococcales</taxon>
        <taxon>Halothecacae</taxon>
        <taxon>Halothece cluster</taxon>
        <taxon>Euhalothece</taxon>
    </lineage>
</organism>
<evidence type="ECO:0000313" key="9">
    <source>
        <dbReference type="EMBL" id="QDZ40608.1"/>
    </source>
</evidence>
<feature type="compositionally biased region" description="Polar residues" evidence="7">
    <location>
        <begin position="273"/>
        <end position="283"/>
    </location>
</feature>
<keyword evidence="10" id="KW-1185">Reference proteome</keyword>
<keyword evidence="2" id="KW-0479">Metal-binding</keyword>
<dbReference type="OrthoDB" id="9810445at2"/>
<keyword evidence="4 6" id="KW-0862">Zinc</keyword>
<dbReference type="Pfam" id="PF01435">
    <property type="entry name" value="Peptidase_M48"/>
    <property type="match status" value="1"/>
</dbReference>
<dbReference type="KEGG" id="enn:FRE64_11975"/>
<dbReference type="PANTHER" id="PTHR22726">
    <property type="entry name" value="METALLOENDOPEPTIDASE OMA1"/>
    <property type="match status" value="1"/>
</dbReference>
<accession>A0A5B8NNH8</accession>
<sequence>MNQKFLRPLKKLLKRSKYGLISLLVIVGLVVGTPQVSQAFSFSFIDLIFRGVQVFQLSNMSDSQEVELGKRINQQLVNREFTLYENREVNRYVDQIGERLVDNSSRPDLPFTFQVVDDDRINAFATMGGFVYLHTGLIKEAENEAELAGVIGHEIGHITARHAIQQMRQRAIAQGLLSAAGLDRSDAVQIGVELAVSRPNSRQDEFEADEKGLEMITASGYAPGGLVSFMEKLKQQGGSPPTFLSTHPAVDDRIDRLQANMDNPEQGDGLNAQAYQQRTQALR</sequence>
<reference evidence="9" key="1">
    <citation type="submission" date="2019-08" db="EMBL/GenBank/DDBJ databases">
        <title>Carotenoids and Carotenoid Binding Proteins in the Halophilic Cyanobacterium Euhalothece sp. ZM00.</title>
        <authorList>
            <person name="Cho S.M."/>
            <person name="Song J.Y."/>
            <person name="Park Y.-I."/>
        </authorList>
    </citation>
    <scope>NUCLEOTIDE SEQUENCE [LARGE SCALE GENOMIC DNA]</scope>
    <source>
        <strain evidence="9">Z-M001</strain>
    </source>
</reference>
<keyword evidence="3 6" id="KW-0378">Hydrolase</keyword>
<evidence type="ECO:0000313" key="10">
    <source>
        <dbReference type="Proteomes" id="UP000318453"/>
    </source>
</evidence>
<evidence type="ECO:0000256" key="7">
    <source>
        <dbReference type="SAM" id="MobiDB-lite"/>
    </source>
</evidence>
<dbReference type="GO" id="GO:0046872">
    <property type="term" value="F:metal ion binding"/>
    <property type="evidence" value="ECO:0007669"/>
    <property type="project" value="UniProtKB-KW"/>
</dbReference>
<name>A0A5B8NNH8_9CHRO</name>
<evidence type="ECO:0000259" key="8">
    <source>
        <dbReference type="Pfam" id="PF01435"/>
    </source>
</evidence>
<dbReference type="EMBL" id="CP042326">
    <property type="protein sequence ID" value="QDZ40608.1"/>
    <property type="molecule type" value="Genomic_DNA"/>
</dbReference>
<feature type="region of interest" description="Disordered" evidence="7">
    <location>
        <begin position="260"/>
        <end position="283"/>
    </location>
</feature>
<gene>
    <name evidence="9" type="ORF">FRE64_11975</name>
</gene>
<dbReference type="GO" id="GO:0016020">
    <property type="term" value="C:membrane"/>
    <property type="evidence" value="ECO:0007669"/>
    <property type="project" value="TreeGrafter"/>
</dbReference>
<keyword evidence="5 6" id="KW-0482">Metalloprotease</keyword>
<dbReference type="Gene3D" id="3.30.2010.10">
    <property type="entry name" value="Metalloproteases ('zincins'), catalytic domain"/>
    <property type="match status" value="1"/>
</dbReference>
<comment type="cofactor">
    <cofactor evidence="6">
        <name>Zn(2+)</name>
        <dbReference type="ChEBI" id="CHEBI:29105"/>
    </cofactor>
    <text evidence="6">Binds 1 zinc ion per subunit.</text>
</comment>
<dbReference type="GO" id="GO:0051603">
    <property type="term" value="P:proteolysis involved in protein catabolic process"/>
    <property type="evidence" value="ECO:0007669"/>
    <property type="project" value="TreeGrafter"/>
</dbReference>
<dbReference type="InterPro" id="IPR051156">
    <property type="entry name" value="Mito/Outer_Membr_Metalloprot"/>
</dbReference>
<evidence type="ECO:0000256" key="3">
    <source>
        <dbReference type="ARBA" id="ARBA00022801"/>
    </source>
</evidence>
<dbReference type="CDD" id="cd07333">
    <property type="entry name" value="M48C_bepA_like"/>
    <property type="match status" value="1"/>
</dbReference>
<dbReference type="InterPro" id="IPR001915">
    <property type="entry name" value="Peptidase_M48"/>
</dbReference>
<evidence type="ECO:0000256" key="2">
    <source>
        <dbReference type="ARBA" id="ARBA00022723"/>
    </source>
</evidence>
<proteinExistence type="inferred from homology"/>
<dbReference type="Proteomes" id="UP000318453">
    <property type="component" value="Chromosome"/>
</dbReference>
<dbReference type="PANTHER" id="PTHR22726:SF1">
    <property type="entry name" value="METALLOENDOPEPTIDASE OMA1, MITOCHONDRIAL"/>
    <property type="match status" value="1"/>
</dbReference>
<dbReference type="AlphaFoldDB" id="A0A5B8NNH8"/>